<dbReference type="AlphaFoldDB" id="A0A948TBI6"/>
<dbReference type="Proteomes" id="UP000783796">
    <property type="component" value="Unassembled WGS sequence"/>
</dbReference>
<evidence type="ECO:0000313" key="2">
    <source>
        <dbReference type="Proteomes" id="UP000783796"/>
    </source>
</evidence>
<proteinExistence type="predicted"/>
<sequence>MTCDCFEQAKIKVRETTGDPNAKIRGVLAPVNGKWCLLPSIEILYRKKKKDGTFTAKEFSMEMTYSYCPFCGKKLISDE</sequence>
<accession>A0A948TBI6</accession>
<protein>
    <submittedName>
        <fullName evidence="1">Uncharacterized protein</fullName>
    </submittedName>
</protein>
<dbReference type="EMBL" id="JAHLFW010000063">
    <property type="protein sequence ID" value="MBU3838088.1"/>
    <property type="molecule type" value="Genomic_DNA"/>
</dbReference>
<reference evidence="1" key="2">
    <citation type="submission" date="2021-04" db="EMBL/GenBank/DDBJ databases">
        <authorList>
            <person name="Gilroy R."/>
        </authorList>
    </citation>
    <scope>NUCLEOTIDE SEQUENCE</scope>
    <source>
        <strain evidence="1">G4-2901</strain>
    </source>
</reference>
<evidence type="ECO:0000313" key="1">
    <source>
        <dbReference type="EMBL" id="MBU3838088.1"/>
    </source>
</evidence>
<comment type="caution">
    <text evidence="1">The sequence shown here is derived from an EMBL/GenBank/DDBJ whole genome shotgun (WGS) entry which is preliminary data.</text>
</comment>
<organism evidence="1 2">
    <name type="scientific">Candidatus Phocaeicola faecigallinarum</name>
    <dbReference type="NCBI Taxonomy" id="2838732"/>
    <lineage>
        <taxon>Bacteria</taxon>
        <taxon>Pseudomonadati</taxon>
        <taxon>Bacteroidota</taxon>
        <taxon>Bacteroidia</taxon>
        <taxon>Bacteroidales</taxon>
        <taxon>Bacteroidaceae</taxon>
        <taxon>Phocaeicola</taxon>
    </lineage>
</organism>
<name>A0A948TBI6_9BACT</name>
<gene>
    <name evidence="1" type="ORF">H9777_07195</name>
</gene>
<reference evidence="1" key="1">
    <citation type="journal article" date="2021" name="PeerJ">
        <title>Extensive microbial diversity within the chicken gut microbiome revealed by metagenomics and culture.</title>
        <authorList>
            <person name="Gilroy R."/>
            <person name="Ravi A."/>
            <person name="Getino M."/>
            <person name="Pursley I."/>
            <person name="Horton D.L."/>
            <person name="Alikhan N.F."/>
            <person name="Baker D."/>
            <person name="Gharbi K."/>
            <person name="Hall N."/>
            <person name="Watson M."/>
            <person name="Adriaenssens E.M."/>
            <person name="Foster-Nyarko E."/>
            <person name="Jarju S."/>
            <person name="Secka A."/>
            <person name="Antonio M."/>
            <person name="Oren A."/>
            <person name="Chaudhuri R.R."/>
            <person name="La Ragione R."/>
            <person name="Hildebrand F."/>
            <person name="Pallen M.J."/>
        </authorList>
    </citation>
    <scope>NUCLEOTIDE SEQUENCE</scope>
    <source>
        <strain evidence="1">G4-2901</strain>
    </source>
</reference>